<keyword evidence="2" id="KW-1185">Reference proteome</keyword>
<organism evidence="2 3">
    <name type="scientific">Meloidogyne javanica</name>
    <name type="common">Root-knot nematode worm</name>
    <dbReference type="NCBI Taxonomy" id="6303"/>
    <lineage>
        <taxon>Eukaryota</taxon>
        <taxon>Metazoa</taxon>
        <taxon>Ecdysozoa</taxon>
        <taxon>Nematoda</taxon>
        <taxon>Chromadorea</taxon>
        <taxon>Rhabditida</taxon>
        <taxon>Tylenchina</taxon>
        <taxon>Tylenchomorpha</taxon>
        <taxon>Tylenchoidea</taxon>
        <taxon>Meloidogynidae</taxon>
        <taxon>Meloidogyninae</taxon>
        <taxon>Meloidogyne</taxon>
        <taxon>Meloidogyne incognita group</taxon>
    </lineage>
</organism>
<feature type="compositionally biased region" description="Basic and acidic residues" evidence="1">
    <location>
        <begin position="327"/>
        <end position="336"/>
    </location>
</feature>
<accession>A0A915LK69</accession>
<evidence type="ECO:0000313" key="3">
    <source>
        <dbReference type="WBParaSite" id="scaffold13536_cov237.g16926"/>
    </source>
</evidence>
<dbReference type="GO" id="GO:0004674">
    <property type="term" value="F:protein serine/threonine kinase activity"/>
    <property type="evidence" value="ECO:0007669"/>
    <property type="project" value="InterPro"/>
</dbReference>
<protein>
    <submittedName>
        <fullName evidence="3">Uncharacterized protein</fullName>
    </submittedName>
</protein>
<evidence type="ECO:0000313" key="2">
    <source>
        <dbReference type="Proteomes" id="UP000887561"/>
    </source>
</evidence>
<proteinExistence type="predicted"/>
<evidence type="ECO:0000256" key="1">
    <source>
        <dbReference type="SAM" id="MobiDB-lite"/>
    </source>
</evidence>
<reference evidence="3" key="1">
    <citation type="submission" date="2022-11" db="UniProtKB">
        <authorList>
            <consortium name="WormBaseParasite"/>
        </authorList>
    </citation>
    <scope>IDENTIFICATION</scope>
</reference>
<feature type="region of interest" description="Disordered" evidence="1">
    <location>
        <begin position="315"/>
        <end position="336"/>
    </location>
</feature>
<dbReference type="Pfam" id="PF15785">
    <property type="entry name" value="SMG1"/>
    <property type="match status" value="1"/>
</dbReference>
<dbReference type="InterPro" id="IPR031559">
    <property type="entry name" value="SMG1"/>
</dbReference>
<sequence length="1099" mass="126990">MGVVSSPSKSSSSTDQLTNKYFGQILVKISSLLNLFELLDARTQSLVINWLLKLTSGISDQFRAVKELKTVFVLRSSMLNTFFKLHKFKSPEQRKLFLRCMYKMQTFNLLQQDDQRSCQLRNNFIKVFLQNASKLSCEHFRILWTRTPFTFLIKLFGLIEYNQQQFLLNGQPQLDNFENIEIRQQQNLGQPLMEIYEFNLIANFLFNQKCIGIEIEELTISKDWIQFASEFLRENLIPSTKNAKNVLSLSSEQSNQPPASILKDWNFIIGHFALYCISNRMRTPVGSNPLETFTKFENELRSLFASILLRKPQDIKQKQSPQVGSDENWRNDAKPENTEKRVLRSVEDWFRVRMLQYSIECIDKLMCFALRGSVLEIAENLALNSRQFFLVNESSCTDWFTRTTLPLMGVAFSNGNFSQIVRLAVPIFNEVEKKYSLSGSRVRLDSSTAFVICWLIRSFVELGSPQAIYGVKRFAEKMFFSDELSFEWCKSAALMAEARIEEASEGFLAFHKVQISQKENKKDDNDESKIGIKSQVHILRAVEEMALRAVSILRIPKITKRLIFDAFACQPSLSIIEDDKATKLQKQFYDVQWKRLVALSSWDQIDQASISENHNLQKHKFLAWENRGRLFDAEIEALRLFKLRKMRMCGDLYEDDGTNISDNLFALQDDLSDSAHFILLSGTEHTDGLEHSRYALLHAICTGIQHLQKGGGQQFVYSTRQSMRSPSKQQQSQNGGIPFLLEFDFAEFFREWKSETFHRLELGQMYCSWMERLYGGQQKEHSYLLRKMHRDMAQLAIESGNSQLAAVHSWMTTSTSPSPQQQYVNDFEPIIANGVNSSINFAAMVPQMLQQQAFTPAIFSPGLDQQQHYFAPQIVPMIQQQPFDNKMISTIPPNTSQVLLSEEFDGDSVRLLPTEVSILGQFGIDTSSVNGHRFEQLLGEQPQLEQTAFKDFWLSVKHRQYRLFELALHSHLLFLENLFPGKSHVQTMEVLLRFLKMLTKQPEWFVRIMNISGGGEMNFWMERIAVDVWTDVIPQLFSYLNHSNSIVRSIISLLLDTIGLHIPHAICYQAIVIAEQLDEFDIFMNIKRKQSTIKTLDNK</sequence>
<dbReference type="GO" id="GO:0000184">
    <property type="term" value="P:nuclear-transcribed mRNA catabolic process, nonsense-mediated decay"/>
    <property type="evidence" value="ECO:0007669"/>
    <property type="project" value="InterPro"/>
</dbReference>
<name>A0A915LK69_MELJA</name>
<dbReference type="WBParaSite" id="scaffold13536_cov237.g16926">
    <property type="protein sequence ID" value="scaffold13536_cov237.g16926"/>
    <property type="gene ID" value="scaffold13536_cov237.g16926"/>
</dbReference>
<dbReference type="Proteomes" id="UP000887561">
    <property type="component" value="Unplaced"/>
</dbReference>
<dbReference type="AlphaFoldDB" id="A0A915LK69"/>